<comment type="caution">
    <text evidence="3">The sequence shown here is derived from an EMBL/GenBank/DDBJ whole genome shotgun (WGS) entry which is preliminary data.</text>
</comment>
<evidence type="ECO:0000256" key="1">
    <source>
        <dbReference type="SAM" id="MobiDB-lite"/>
    </source>
</evidence>
<name>A0ABV3H5K1_9ACTN</name>
<feature type="region of interest" description="Disordered" evidence="1">
    <location>
        <begin position="1"/>
        <end position="25"/>
    </location>
</feature>
<protein>
    <recommendedName>
        <fullName evidence="5">Class F sortase</fullName>
    </recommendedName>
</protein>
<organism evidence="3 4">
    <name type="scientific">Nonomuraea bangladeshensis</name>
    <dbReference type="NCBI Taxonomy" id="404385"/>
    <lineage>
        <taxon>Bacteria</taxon>
        <taxon>Bacillati</taxon>
        <taxon>Actinomycetota</taxon>
        <taxon>Actinomycetes</taxon>
        <taxon>Streptosporangiales</taxon>
        <taxon>Streptosporangiaceae</taxon>
        <taxon>Nonomuraea</taxon>
    </lineage>
</organism>
<gene>
    <name evidence="3" type="ORF">AB0K40_19995</name>
</gene>
<dbReference type="EMBL" id="JBFARM010000005">
    <property type="protein sequence ID" value="MEV4287796.1"/>
    <property type="molecule type" value="Genomic_DNA"/>
</dbReference>
<dbReference type="RefSeq" id="WP_364451737.1">
    <property type="nucleotide sequence ID" value="NZ_JBFARM010000005.1"/>
</dbReference>
<keyword evidence="2" id="KW-1133">Transmembrane helix</keyword>
<accession>A0ABV3H5K1</accession>
<feature type="compositionally biased region" description="Low complexity" evidence="1">
    <location>
        <begin position="1"/>
        <end position="11"/>
    </location>
</feature>
<keyword evidence="2" id="KW-0472">Membrane</keyword>
<evidence type="ECO:0000313" key="4">
    <source>
        <dbReference type="Proteomes" id="UP001552427"/>
    </source>
</evidence>
<feature type="region of interest" description="Disordered" evidence="1">
    <location>
        <begin position="88"/>
        <end position="110"/>
    </location>
</feature>
<proteinExistence type="predicted"/>
<evidence type="ECO:0008006" key="5">
    <source>
        <dbReference type="Google" id="ProtNLM"/>
    </source>
</evidence>
<keyword evidence="4" id="KW-1185">Reference proteome</keyword>
<feature type="compositionally biased region" description="Basic and acidic residues" evidence="1">
    <location>
        <begin position="16"/>
        <end position="25"/>
    </location>
</feature>
<sequence length="228" mass="24241">MKRMKAGAAAKAGRKKTGETDEKKPDRLGVMVGAVATVLAAVVTGAFALLGQGKEESASAQPKQGPPKELVQWEGAYVIESGVSFSVGTGTGVPPKDEVSEHDDEDSPAGDFRLWKEAAPRPQLAAQSYGVGALNLTAVGGGRLTRWVFDGKPGRDDCAGLLDRDYRTVVQDVEKGDVLCAVAFSKHILRIEVTDDSIDEVKTRLTVWEPRVAVSRSPMATSPTSFTD</sequence>
<evidence type="ECO:0000256" key="2">
    <source>
        <dbReference type="SAM" id="Phobius"/>
    </source>
</evidence>
<feature type="transmembrane region" description="Helical" evidence="2">
    <location>
        <begin position="28"/>
        <end position="50"/>
    </location>
</feature>
<keyword evidence="2" id="KW-0812">Transmembrane</keyword>
<evidence type="ECO:0000313" key="3">
    <source>
        <dbReference type="EMBL" id="MEV4287796.1"/>
    </source>
</evidence>
<reference evidence="3 4" key="1">
    <citation type="submission" date="2024-06" db="EMBL/GenBank/DDBJ databases">
        <title>The Natural Products Discovery Center: Release of the First 8490 Sequenced Strains for Exploring Actinobacteria Biosynthetic Diversity.</title>
        <authorList>
            <person name="Kalkreuter E."/>
            <person name="Kautsar S.A."/>
            <person name="Yang D."/>
            <person name="Bader C.D."/>
            <person name="Teijaro C.N."/>
            <person name="Fluegel L."/>
            <person name="Davis C.M."/>
            <person name="Simpson J.R."/>
            <person name="Lauterbach L."/>
            <person name="Steele A.D."/>
            <person name="Gui C."/>
            <person name="Meng S."/>
            <person name="Li G."/>
            <person name="Viehrig K."/>
            <person name="Ye F."/>
            <person name="Su P."/>
            <person name="Kiefer A.F."/>
            <person name="Nichols A."/>
            <person name="Cepeda A.J."/>
            <person name="Yan W."/>
            <person name="Fan B."/>
            <person name="Jiang Y."/>
            <person name="Adhikari A."/>
            <person name="Zheng C.-J."/>
            <person name="Schuster L."/>
            <person name="Cowan T.M."/>
            <person name="Smanski M.J."/>
            <person name="Chevrette M.G."/>
            <person name="De Carvalho L.P.S."/>
            <person name="Shen B."/>
        </authorList>
    </citation>
    <scope>NUCLEOTIDE SEQUENCE [LARGE SCALE GENOMIC DNA]</scope>
    <source>
        <strain evidence="3 4">NPDC049574</strain>
    </source>
</reference>
<dbReference type="Proteomes" id="UP001552427">
    <property type="component" value="Unassembled WGS sequence"/>
</dbReference>